<feature type="binding site" evidence="2">
    <location>
        <position position="136"/>
    </location>
    <ligand>
        <name>Mn(2+)</name>
        <dbReference type="ChEBI" id="CHEBI:29035"/>
        <label>2</label>
    </ligand>
</feature>
<dbReference type="CDD" id="cd08019">
    <property type="entry name" value="M20_Acy1-like"/>
    <property type="match status" value="1"/>
</dbReference>
<name>A6TSC3_ALKMQ</name>
<dbReference type="Proteomes" id="UP000001572">
    <property type="component" value="Chromosome"/>
</dbReference>
<evidence type="ECO:0000313" key="5">
    <source>
        <dbReference type="Proteomes" id="UP000001572"/>
    </source>
</evidence>
<dbReference type="AlphaFoldDB" id="A6TSC3"/>
<feature type="binding site" evidence="2">
    <location>
        <position position="161"/>
    </location>
    <ligand>
        <name>Mn(2+)</name>
        <dbReference type="ChEBI" id="CHEBI:29035"/>
        <label>2</label>
    </ligand>
</feature>
<dbReference type="PANTHER" id="PTHR11014:SF63">
    <property type="entry name" value="METALLOPEPTIDASE, PUTATIVE (AFU_ORTHOLOGUE AFUA_6G09600)-RELATED"/>
    <property type="match status" value="1"/>
</dbReference>
<dbReference type="GO" id="GO:0050118">
    <property type="term" value="F:N-acetyldiaminopimelate deacetylase activity"/>
    <property type="evidence" value="ECO:0007669"/>
    <property type="project" value="UniProtKB-ARBA"/>
</dbReference>
<protein>
    <submittedName>
        <fullName evidence="4">Amidohydrolase</fullName>
        <ecNumber evidence="4">3.5.1.14</ecNumber>
    </submittedName>
</protein>
<feature type="binding site" evidence="2">
    <location>
        <position position="100"/>
    </location>
    <ligand>
        <name>Mn(2+)</name>
        <dbReference type="ChEBI" id="CHEBI:29035"/>
        <label>2</label>
    </ligand>
</feature>
<keyword evidence="2" id="KW-0464">Manganese</keyword>
<dbReference type="InterPro" id="IPR011650">
    <property type="entry name" value="Peptidase_M20_dimer"/>
</dbReference>
<dbReference type="Pfam" id="PF07687">
    <property type="entry name" value="M20_dimer"/>
    <property type="match status" value="1"/>
</dbReference>
<keyword evidence="5" id="KW-1185">Reference proteome</keyword>
<dbReference type="PIRSF" id="PIRSF005962">
    <property type="entry name" value="Pept_M20D_amidohydro"/>
    <property type="match status" value="1"/>
</dbReference>
<feature type="binding site" evidence="2">
    <location>
        <position position="102"/>
    </location>
    <ligand>
        <name>Mn(2+)</name>
        <dbReference type="ChEBI" id="CHEBI:29035"/>
        <label>2</label>
    </ligand>
</feature>
<dbReference type="RefSeq" id="WP_012064059.1">
    <property type="nucleotide sequence ID" value="NC_009633.1"/>
</dbReference>
<dbReference type="HOGENOM" id="CLU_023257_0_1_9"/>
<dbReference type="Gene3D" id="3.30.70.360">
    <property type="match status" value="1"/>
</dbReference>
<dbReference type="GO" id="GO:0046872">
    <property type="term" value="F:metal ion binding"/>
    <property type="evidence" value="ECO:0007669"/>
    <property type="project" value="UniProtKB-KW"/>
</dbReference>
<dbReference type="NCBIfam" id="TIGR01891">
    <property type="entry name" value="amidohydrolases"/>
    <property type="match status" value="1"/>
</dbReference>
<dbReference type="GO" id="GO:0004046">
    <property type="term" value="F:aminoacylase activity"/>
    <property type="evidence" value="ECO:0007669"/>
    <property type="project" value="UniProtKB-EC"/>
</dbReference>
<dbReference type="InterPro" id="IPR036264">
    <property type="entry name" value="Bact_exopeptidase_dim_dom"/>
</dbReference>
<dbReference type="EMBL" id="CP000724">
    <property type="protein sequence ID" value="ABR49091.1"/>
    <property type="molecule type" value="Genomic_DNA"/>
</dbReference>
<reference evidence="5" key="1">
    <citation type="journal article" date="2016" name="Genome Announc.">
        <title>Complete genome sequence of Alkaliphilus metalliredigens strain QYMF, an alkaliphilic and metal-reducing bacterium isolated from borax-contaminated leachate ponds.</title>
        <authorList>
            <person name="Hwang C."/>
            <person name="Copeland A."/>
            <person name="Lucas S."/>
            <person name="Lapidus A."/>
            <person name="Barry K."/>
            <person name="Detter J.C."/>
            <person name="Glavina Del Rio T."/>
            <person name="Hammon N."/>
            <person name="Israni S."/>
            <person name="Dalin E."/>
            <person name="Tice H."/>
            <person name="Pitluck S."/>
            <person name="Chertkov O."/>
            <person name="Brettin T."/>
            <person name="Bruce D."/>
            <person name="Han C."/>
            <person name="Schmutz J."/>
            <person name="Larimer F."/>
            <person name="Land M.L."/>
            <person name="Hauser L."/>
            <person name="Kyrpides N."/>
            <person name="Mikhailova N."/>
            <person name="Ye Q."/>
            <person name="Zhou J."/>
            <person name="Richardson P."/>
            <person name="Fields M.W."/>
        </authorList>
    </citation>
    <scope>NUCLEOTIDE SEQUENCE [LARGE SCALE GENOMIC DNA]</scope>
    <source>
        <strain evidence="5">QYMF</strain>
    </source>
</reference>
<dbReference type="Pfam" id="PF01546">
    <property type="entry name" value="Peptidase_M20"/>
    <property type="match status" value="1"/>
</dbReference>
<gene>
    <name evidence="4" type="ordered locus">Amet_2941</name>
</gene>
<dbReference type="Gene3D" id="3.40.630.10">
    <property type="entry name" value="Zn peptidases"/>
    <property type="match status" value="1"/>
</dbReference>
<keyword evidence="1 4" id="KW-0378">Hydrolase</keyword>
<dbReference type="STRING" id="293826.Amet_2941"/>
<sequence length="388" mass="42267">MEIKDVVKKYNDYVIQMRRDFHMNPESSWEEFRTSGIVKAELDKLSIPYISVAGTGVVATIKGIGAGKIVALRADMDALEIEETNDVPYKSKFPGKMHACGHDGHTAMLLGAAKVFNEMKHEINGTVKLIFQPAEEVAAGARKMLDESNFMDDVDGSFAIHLWSGIEVGKISIEAGPRMASADIFEIIINGKSGHGSMPHQAIDAVVAASAVVMDLQSVVSREFSPLDSVVLSIGSFHAGTRFNIIANKAILSGTTRCFKNKIRDMLPSVMERIVKNTAASYRAEATLKYTPGTPPTINDPTCAKIAAGSVEKILGENGVVEMEKTTGGEDFALFLNKAPGVMAFVGMRNEEKDACYAHHHERFNMDEDALEIGTALYVQYALDFLNN</sequence>
<dbReference type="KEGG" id="amt:Amet_2941"/>
<dbReference type="EC" id="3.5.1.14" evidence="4"/>
<keyword evidence="2" id="KW-0479">Metal-binding</keyword>
<evidence type="ECO:0000256" key="2">
    <source>
        <dbReference type="PIRSR" id="PIRSR005962-1"/>
    </source>
</evidence>
<dbReference type="OrthoDB" id="9776731at2"/>
<proteinExistence type="predicted"/>
<dbReference type="InterPro" id="IPR002933">
    <property type="entry name" value="Peptidase_M20"/>
</dbReference>
<feature type="binding site" evidence="2">
    <location>
        <position position="360"/>
    </location>
    <ligand>
        <name>Mn(2+)</name>
        <dbReference type="ChEBI" id="CHEBI:29035"/>
        <label>2</label>
    </ligand>
</feature>
<comment type="cofactor">
    <cofactor evidence="2">
        <name>Mn(2+)</name>
        <dbReference type="ChEBI" id="CHEBI:29035"/>
    </cofactor>
    <text evidence="2">The Mn(2+) ion enhances activity.</text>
</comment>
<dbReference type="FunFam" id="3.30.70.360:FF:000001">
    <property type="entry name" value="N-acetyldiaminopimelate deacetylase"/>
    <property type="match status" value="1"/>
</dbReference>
<dbReference type="SUPFAM" id="SSF53187">
    <property type="entry name" value="Zn-dependent exopeptidases"/>
    <property type="match status" value="1"/>
</dbReference>
<accession>A6TSC3</accession>
<feature type="domain" description="Peptidase M20 dimerisation" evidence="3">
    <location>
        <begin position="185"/>
        <end position="280"/>
    </location>
</feature>
<dbReference type="InterPro" id="IPR017439">
    <property type="entry name" value="Amidohydrolase"/>
</dbReference>
<evidence type="ECO:0000313" key="4">
    <source>
        <dbReference type="EMBL" id="ABR49091.1"/>
    </source>
</evidence>
<evidence type="ECO:0000256" key="1">
    <source>
        <dbReference type="ARBA" id="ARBA00022801"/>
    </source>
</evidence>
<dbReference type="eggNOG" id="COG1473">
    <property type="taxonomic scope" value="Bacteria"/>
</dbReference>
<evidence type="ECO:0000259" key="3">
    <source>
        <dbReference type="Pfam" id="PF07687"/>
    </source>
</evidence>
<dbReference type="SUPFAM" id="SSF55031">
    <property type="entry name" value="Bacterial exopeptidase dimerisation domain"/>
    <property type="match status" value="1"/>
</dbReference>
<organism evidence="4 5">
    <name type="scientific">Alkaliphilus metalliredigens (strain QYMF)</name>
    <dbReference type="NCBI Taxonomy" id="293826"/>
    <lineage>
        <taxon>Bacteria</taxon>
        <taxon>Bacillati</taxon>
        <taxon>Bacillota</taxon>
        <taxon>Clostridia</taxon>
        <taxon>Peptostreptococcales</taxon>
        <taxon>Natronincolaceae</taxon>
        <taxon>Alkaliphilus</taxon>
    </lineage>
</organism>
<dbReference type="GO" id="GO:0019877">
    <property type="term" value="P:diaminopimelate biosynthetic process"/>
    <property type="evidence" value="ECO:0007669"/>
    <property type="project" value="UniProtKB-ARBA"/>
</dbReference>
<dbReference type="PANTHER" id="PTHR11014">
    <property type="entry name" value="PEPTIDASE M20 FAMILY MEMBER"/>
    <property type="match status" value="1"/>
</dbReference>